<gene>
    <name evidence="2" type="ORF">Taro_056326</name>
</gene>
<sequence length="37" mass="3966">MKRGRGGWSEGGGVTSHAASSPSQREEILSVPFRHVD</sequence>
<accession>A0A843XVV0</accession>
<organism evidence="2 3">
    <name type="scientific">Colocasia esculenta</name>
    <name type="common">Wild taro</name>
    <name type="synonym">Arum esculentum</name>
    <dbReference type="NCBI Taxonomy" id="4460"/>
    <lineage>
        <taxon>Eukaryota</taxon>
        <taxon>Viridiplantae</taxon>
        <taxon>Streptophyta</taxon>
        <taxon>Embryophyta</taxon>
        <taxon>Tracheophyta</taxon>
        <taxon>Spermatophyta</taxon>
        <taxon>Magnoliopsida</taxon>
        <taxon>Liliopsida</taxon>
        <taxon>Araceae</taxon>
        <taxon>Aroideae</taxon>
        <taxon>Colocasieae</taxon>
        <taxon>Colocasia</taxon>
    </lineage>
</organism>
<comment type="caution">
    <text evidence="2">The sequence shown here is derived from an EMBL/GenBank/DDBJ whole genome shotgun (WGS) entry which is preliminary data.</text>
</comment>
<feature type="compositionally biased region" description="Gly residues" evidence="1">
    <location>
        <begin position="1"/>
        <end position="14"/>
    </location>
</feature>
<name>A0A843XVV0_COLES</name>
<protein>
    <submittedName>
        <fullName evidence="2">Uncharacterized protein</fullName>
    </submittedName>
</protein>
<keyword evidence="3" id="KW-1185">Reference proteome</keyword>
<evidence type="ECO:0000313" key="3">
    <source>
        <dbReference type="Proteomes" id="UP000652761"/>
    </source>
</evidence>
<dbReference type="Proteomes" id="UP000652761">
    <property type="component" value="Unassembled WGS sequence"/>
</dbReference>
<dbReference type="EMBL" id="NMUH01015609">
    <property type="protein sequence ID" value="MQM23263.1"/>
    <property type="molecule type" value="Genomic_DNA"/>
</dbReference>
<feature type="non-terminal residue" evidence="2">
    <location>
        <position position="1"/>
    </location>
</feature>
<reference evidence="2" key="1">
    <citation type="submission" date="2017-07" db="EMBL/GenBank/DDBJ databases">
        <title>Taro Niue Genome Assembly and Annotation.</title>
        <authorList>
            <person name="Atibalentja N."/>
            <person name="Keating K."/>
            <person name="Fields C.J."/>
        </authorList>
    </citation>
    <scope>NUCLEOTIDE SEQUENCE</scope>
    <source>
        <strain evidence="2">Niue_2</strain>
        <tissue evidence="2">Leaf</tissue>
    </source>
</reference>
<dbReference type="AlphaFoldDB" id="A0A843XVV0"/>
<evidence type="ECO:0000256" key="1">
    <source>
        <dbReference type="SAM" id="MobiDB-lite"/>
    </source>
</evidence>
<feature type="compositionally biased region" description="Basic and acidic residues" evidence="1">
    <location>
        <begin position="24"/>
        <end position="37"/>
    </location>
</feature>
<feature type="region of interest" description="Disordered" evidence="1">
    <location>
        <begin position="1"/>
        <end position="37"/>
    </location>
</feature>
<evidence type="ECO:0000313" key="2">
    <source>
        <dbReference type="EMBL" id="MQM23263.1"/>
    </source>
</evidence>
<proteinExistence type="predicted"/>